<keyword evidence="3" id="KW-1185">Reference proteome</keyword>
<dbReference type="RefSeq" id="WP_200463749.1">
    <property type="nucleotide sequence ID" value="NZ_JAENRR010000006.1"/>
</dbReference>
<feature type="chain" id="PRO_5046975165" evidence="1">
    <location>
        <begin position="23"/>
        <end position="108"/>
    </location>
</feature>
<evidence type="ECO:0000313" key="2">
    <source>
        <dbReference type="EMBL" id="MBK3516521.1"/>
    </source>
</evidence>
<proteinExistence type="predicted"/>
<comment type="caution">
    <text evidence="2">The sequence shown here is derived from an EMBL/GenBank/DDBJ whole genome shotgun (WGS) entry which is preliminary data.</text>
</comment>
<accession>A0ABS1HFV3</accession>
<sequence length="108" mass="12061">MNKIFFYLAFLFVGLFVATSVGCTSDPEEVCEQYEACENTATTCCTDETSCYYEYNGVEYPDTEKGLEDLLAAMCPQSSKAEIRSMRSELKSKTSKLINEARQAALCN</sequence>
<dbReference type="PROSITE" id="PS51257">
    <property type="entry name" value="PROKAR_LIPOPROTEIN"/>
    <property type="match status" value="1"/>
</dbReference>
<evidence type="ECO:0000256" key="1">
    <source>
        <dbReference type="SAM" id="SignalP"/>
    </source>
</evidence>
<protein>
    <submittedName>
        <fullName evidence="2">Uncharacterized protein</fullName>
    </submittedName>
</protein>
<name>A0ABS1HFV3_9BACT</name>
<organism evidence="2 3">
    <name type="scientific">Carboxylicivirga marina</name>
    <dbReference type="NCBI Taxonomy" id="2800988"/>
    <lineage>
        <taxon>Bacteria</taxon>
        <taxon>Pseudomonadati</taxon>
        <taxon>Bacteroidota</taxon>
        <taxon>Bacteroidia</taxon>
        <taxon>Marinilabiliales</taxon>
        <taxon>Marinilabiliaceae</taxon>
        <taxon>Carboxylicivirga</taxon>
    </lineage>
</organism>
<gene>
    <name evidence="2" type="ORF">JIV24_04145</name>
</gene>
<evidence type="ECO:0000313" key="3">
    <source>
        <dbReference type="Proteomes" id="UP000605676"/>
    </source>
</evidence>
<reference evidence="2 3" key="1">
    <citation type="submission" date="2021-01" db="EMBL/GenBank/DDBJ databases">
        <title>Carboxyliciviraga sp.nov., isolated from coastal sediments.</title>
        <authorList>
            <person name="Lu D."/>
            <person name="Zhang T."/>
        </authorList>
    </citation>
    <scope>NUCLEOTIDE SEQUENCE [LARGE SCALE GENOMIC DNA]</scope>
    <source>
        <strain evidence="2 3">N1Y132</strain>
    </source>
</reference>
<dbReference type="Proteomes" id="UP000605676">
    <property type="component" value="Unassembled WGS sequence"/>
</dbReference>
<dbReference type="EMBL" id="JAENRR010000006">
    <property type="protein sequence ID" value="MBK3516521.1"/>
    <property type="molecule type" value="Genomic_DNA"/>
</dbReference>
<feature type="signal peptide" evidence="1">
    <location>
        <begin position="1"/>
        <end position="22"/>
    </location>
</feature>
<keyword evidence="1" id="KW-0732">Signal</keyword>